<evidence type="ECO:0000313" key="1">
    <source>
        <dbReference type="EMBL" id="JAH23625.1"/>
    </source>
</evidence>
<reference evidence="1" key="2">
    <citation type="journal article" date="2015" name="Fish Shellfish Immunol.">
        <title>Early steps in the European eel (Anguilla anguilla)-Vibrio vulnificus interaction in the gills: Role of the RtxA13 toxin.</title>
        <authorList>
            <person name="Callol A."/>
            <person name="Pajuelo D."/>
            <person name="Ebbesson L."/>
            <person name="Teles M."/>
            <person name="MacKenzie S."/>
            <person name="Amaro C."/>
        </authorList>
    </citation>
    <scope>NUCLEOTIDE SEQUENCE</scope>
</reference>
<name>A0A0E9R560_ANGAN</name>
<organism evidence="1">
    <name type="scientific">Anguilla anguilla</name>
    <name type="common">European freshwater eel</name>
    <name type="synonym">Muraena anguilla</name>
    <dbReference type="NCBI Taxonomy" id="7936"/>
    <lineage>
        <taxon>Eukaryota</taxon>
        <taxon>Metazoa</taxon>
        <taxon>Chordata</taxon>
        <taxon>Craniata</taxon>
        <taxon>Vertebrata</taxon>
        <taxon>Euteleostomi</taxon>
        <taxon>Actinopterygii</taxon>
        <taxon>Neopterygii</taxon>
        <taxon>Teleostei</taxon>
        <taxon>Anguilliformes</taxon>
        <taxon>Anguillidae</taxon>
        <taxon>Anguilla</taxon>
    </lineage>
</organism>
<dbReference type="AlphaFoldDB" id="A0A0E9R560"/>
<reference evidence="1" key="1">
    <citation type="submission" date="2014-11" db="EMBL/GenBank/DDBJ databases">
        <authorList>
            <person name="Amaro Gonzalez C."/>
        </authorList>
    </citation>
    <scope>NUCLEOTIDE SEQUENCE</scope>
</reference>
<sequence>MVSIYRAGYILEQFGSSTLLKGTAVPCLGIEPAASTSLTVKPQSRRTR</sequence>
<accession>A0A0E9R560</accession>
<proteinExistence type="predicted"/>
<dbReference type="EMBL" id="GBXM01084952">
    <property type="protein sequence ID" value="JAH23625.1"/>
    <property type="molecule type" value="Transcribed_RNA"/>
</dbReference>
<protein>
    <submittedName>
        <fullName evidence="1">Uncharacterized protein</fullName>
    </submittedName>
</protein>